<dbReference type="PANTHER" id="PTHR11540">
    <property type="entry name" value="MALATE AND LACTATE DEHYDROGENASE"/>
    <property type="match status" value="1"/>
</dbReference>
<feature type="binding site" evidence="9">
    <location>
        <position position="57"/>
    </location>
    <ligand>
        <name>NAD(+)</name>
        <dbReference type="ChEBI" id="CHEBI:57540"/>
    </ligand>
</feature>
<dbReference type="InterPro" id="IPR022383">
    <property type="entry name" value="Lactate/malate_DH_C"/>
</dbReference>
<dbReference type="PANTHER" id="PTHR11540:SF16">
    <property type="entry name" value="MALATE DEHYDROGENASE, MITOCHONDRIAL"/>
    <property type="match status" value="1"/>
</dbReference>
<feature type="binding site" evidence="8">
    <location>
        <position position="101"/>
    </location>
    <ligand>
        <name>substrate</name>
    </ligand>
</feature>
<dbReference type="NCBIfam" id="TIGR01772">
    <property type="entry name" value="MDH_euk_gproteo"/>
    <property type="match status" value="1"/>
</dbReference>
<evidence type="ECO:0000259" key="12">
    <source>
        <dbReference type="Pfam" id="PF00056"/>
    </source>
</evidence>
<keyword evidence="5 9" id="KW-0520">NAD</keyword>
<dbReference type="InterPro" id="IPR036291">
    <property type="entry name" value="NAD(P)-bd_dom_sf"/>
</dbReference>
<evidence type="ECO:0000256" key="11">
    <source>
        <dbReference type="RuleBase" id="RU003405"/>
    </source>
</evidence>
<sequence>MFSALARPAGAALRRSFSTSAQKNAKVAVLGASGGIGQPLALLLKNSPLVSRLTLYDIAHTPGVAADLSHIETRATLPDCLKGCDVVVIPAGVPRKPGMTRDDLFNTNASIVATLTAACAQHCPEAMICIISNPVNSTIPIATEVFKKHGAYNPNKIFGVTTLDIVRANTFIAELKGLDPARVNVPVIGGHAGKTIIPLISQCTPKVDLPQDQLTAVTGRIQEAGTEVVKAKAGAGSATLSMAYAGARFVFSLVDAMNGKEGVVECSFVKSQEADCGYFSTPLLLGKKGIEKNLGIGKISPFEEKMIAEAIPELKASIKKGEEFVKNMK</sequence>
<dbReference type="Gene3D" id="3.90.110.10">
    <property type="entry name" value="Lactate dehydrogenase/glycoside hydrolase, family 4, C-terminal"/>
    <property type="match status" value="1"/>
</dbReference>
<comment type="similarity">
    <text evidence="1">Belongs to the LDH/MDH superfamily. MDH type 1 family.</text>
</comment>
<feature type="binding site" evidence="9">
    <location>
        <position position="108"/>
    </location>
    <ligand>
        <name>NAD(+)</name>
        <dbReference type="ChEBI" id="CHEBI:57540"/>
    </ligand>
</feature>
<evidence type="ECO:0000256" key="2">
    <source>
        <dbReference type="ARBA" id="ARBA00011738"/>
    </source>
</evidence>
<evidence type="ECO:0000256" key="7">
    <source>
        <dbReference type="PIRSR" id="PIRSR000102-1"/>
    </source>
</evidence>
<dbReference type="Proteomes" id="UP000248482">
    <property type="component" value="Unplaced"/>
</dbReference>
<dbReference type="CDD" id="cd01337">
    <property type="entry name" value="MDH_glyoxysomal_mitochondrial"/>
    <property type="match status" value="1"/>
</dbReference>
<feature type="binding site" evidence="9">
    <location>
        <position position="242"/>
    </location>
    <ligand>
        <name>NAD(+)</name>
        <dbReference type="ChEBI" id="CHEBI:57540"/>
    </ligand>
</feature>
<evidence type="ECO:0000256" key="9">
    <source>
        <dbReference type="PIRSR" id="PIRSR000102-3"/>
    </source>
</evidence>
<dbReference type="GO" id="GO:0006108">
    <property type="term" value="P:malate metabolic process"/>
    <property type="evidence" value="ECO:0007669"/>
    <property type="project" value="InterPro"/>
</dbReference>
<dbReference type="Pfam" id="PF02866">
    <property type="entry name" value="Ldh_1_C"/>
    <property type="match status" value="1"/>
</dbReference>
<organism evidence="14 15">
    <name type="scientific">Enhydra lutris kenyoni</name>
    <name type="common">northern sea otter</name>
    <dbReference type="NCBI Taxonomy" id="391180"/>
    <lineage>
        <taxon>Eukaryota</taxon>
        <taxon>Metazoa</taxon>
        <taxon>Chordata</taxon>
        <taxon>Craniata</taxon>
        <taxon>Vertebrata</taxon>
        <taxon>Euteleostomi</taxon>
        <taxon>Mammalia</taxon>
        <taxon>Eutheria</taxon>
        <taxon>Laurasiatheria</taxon>
        <taxon>Carnivora</taxon>
        <taxon>Caniformia</taxon>
        <taxon>Musteloidea</taxon>
        <taxon>Mustelidae</taxon>
        <taxon>Lutrinae</taxon>
        <taxon>Enhydra</taxon>
    </lineage>
</organism>
<dbReference type="GO" id="GO:0005739">
    <property type="term" value="C:mitochondrion"/>
    <property type="evidence" value="ECO:0007669"/>
    <property type="project" value="TreeGrafter"/>
</dbReference>
<dbReference type="InterPro" id="IPR001252">
    <property type="entry name" value="Malate_DH_AS"/>
</dbReference>
<dbReference type="RefSeq" id="XP_022356393.1">
    <property type="nucleotide sequence ID" value="XM_022500685.1"/>
</dbReference>
<accession>A0A2Y9J600</accession>
<dbReference type="InterPro" id="IPR001557">
    <property type="entry name" value="L-lactate/malate_DH"/>
</dbReference>
<dbReference type="AlphaFoldDB" id="A0A2Y9J600"/>
<dbReference type="GeneID" id="111145638"/>
<dbReference type="InterPro" id="IPR001236">
    <property type="entry name" value="Lactate/malate_DH_N"/>
</dbReference>
<keyword evidence="4 10" id="KW-0560">Oxidoreductase</keyword>
<dbReference type="GO" id="GO:0006099">
    <property type="term" value="P:tricarboxylic acid cycle"/>
    <property type="evidence" value="ECO:0007669"/>
    <property type="project" value="UniProtKB-KW"/>
</dbReference>
<evidence type="ECO:0000256" key="5">
    <source>
        <dbReference type="ARBA" id="ARBA00023027"/>
    </source>
</evidence>
<evidence type="ECO:0000256" key="6">
    <source>
        <dbReference type="ARBA" id="ARBA00048313"/>
    </source>
</evidence>
<dbReference type="GO" id="GO:0030060">
    <property type="term" value="F:L-malate dehydrogenase (NAD+) activity"/>
    <property type="evidence" value="ECO:0007669"/>
    <property type="project" value="UniProtKB-EC"/>
</dbReference>
<feature type="active site" description="Proton acceptor" evidence="7">
    <location>
        <position position="191"/>
    </location>
</feature>
<feature type="domain" description="Lactate/malate dehydrogenase N-terminal" evidence="12">
    <location>
        <begin position="26"/>
        <end position="159"/>
    </location>
</feature>
<evidence type="ECO:0000313" key="14">
    <source>
        <dbReference type="Proteomes" id="UP000248482"/>
    </source>
</evidence>
<evidence type="ECO:0000256" key="10">
    <source>
        <dbReference type="RuleBase" id="RU003369"/>
    </source>
</evidence>
<dbReference type="PROSITE" id="PS00068">
    <property type="entry name" value="MDH"/>
    <property type="match status" value="1"/>
</dbReference>
<keyword evidence="14" id="KW-1185">Reference proteome</keyword>
<protein>
    <recommendedName>
        <fullName evidence="11">Malate dehydrogenase</fullName>
        <ecNumber evidence="11">1.1.1.37</ecNumber>
    </recommendedName>
</protein>
<evidence type="ECO:0000256" key="8">
    <source>
        <dbReference type="PIRSR" id="PIRSR000102-2"/>
    </source>
</evidence>
<dbReference type="SUPFAM" id="SSF51735">
    <property type="entry name" value="NAD(P)-binding Rossmann-fold domains"/>
    <property type="match status" value="1"/>
</dbReference>
<feature type="binding site" evidence="8">
    <location>
        <position position="95"/>
    </location>
    <ligand>
        <name>substrate</name>
    </ligand>
</feature>
<feature type="binding site" evidence="9">
    <location>
        <begin position="131"/>
        <end position="133"/>
    </location>
    <ligand>
        <name>NAD(+)</name>
        <dbReference type="ChEBI" id="CHEBI:57540"/>
    </ligand>
</feature>
<dbReference type="Gene3D" id="3.40.50.720">
    <property type="entry name" value="NAD(P)-binding Rossmann-like Domain"/>
    <property type="match status" value="1"/>
</dbReference>
<keyword evidence="3 11" id="KW-0816">Tricarboxylic acid cycle</keyword>
<evidence type="ECO:0000256" key="1">
    <source>
        <dbReference type="ARBA" id="ARBA00008824"/>
    </source>
</evidence>
<evidence type="ECO:0000313" key="15">
    <source>
        <dbReference type="RefSeq" id="XP_022356393.1"/>
    </source>
</evidence>
<dbReference type="SUPFAM" id="SSF56327">
    <property type="entry name" value="LDH C-terminal domain-like"/>
    <property type="match status" value="1"/>
</dbReference>
<evidence type="ECO:0000259" key="13">
    <source>
        <dbReference type="Pfam" id="PF02866"/>
    </source>
</evidence>
<dbReference type="Pfam" id="PF00056">
    <property type="entry name" value="Ldh_1_N"/>
    <property type="match status" value="1"/>
</dbReference>
<dbReference type="EC" id="1.1.1.37" evidence="11"/>
<proteinExistence type="inferred from homology"/>
<feature type="binding site" evidence="8">
    <location>
        <position position="167"/>
    </location>
    <ligand>
        <name>substrate</name>
    </ligand>
</feature>
<evidence type="ECO:0000256" key="3">
    <source>
        <dbReference type="ARBA" id="ARBA00022532"/>
    </source>
</evidence>
<comment type="subunit">
    <text evidence="2">Homodimer.</text>
</comment>
<dbReference type="InterPro" id="IPR015955">
    <property type="entry name" value="Lactate_DH/Glyco_Ohase_4_C"/>
</dbReference>
<dbReference type="FunFam" id="3.40.50.720:FF:000013">
    <property type="entry name" value="Malate dehydrogenase"/>
    <property type="match status" value="1"/>
</dbReference>
<dbReference type="FunFam" id="3.90.110.10:FF:000001">
    <property type="entry name" value="Malate dehydrogenase"/>
    <property type="match status" value="1"/>
</dbReference>
<reference evidence="15" key="1">
    <citation type="submission" date="2025-08" db="UniProtKB">
        <authorList>
            <consortium name="RefSeq"/>
        </authorList>
    </citation>
    <scope>IDENTIFICATION</scope>
    <source>
        <tissue evidence="15">Blood</tissue>
    </source>
</reference>
<comment type="catalytic activity">
    <reaction evidence="6 11">
        <text>(S)-malate + NAD(+) = oxaloacetate + NADH + H(+)</text>
        <dbReference type="Rhea" id="RHEA:21432"/>
        <dbReference type="ChEBI" id="CHEBI:15378"/>
        <dbReference type="ChEBI" id="CHEBI:15589"/>
        <dbReference type="ChEBI" id="CHEBI:16452"/>
        <dbReference type="ChEBI" id="CHEBI:57540"/>
        <dbReference type="ChEBI" id="CHEBI:57945"/>
        <dbReference type="EC" id="1.1.1.37"/>
    </reaction>
</comment>
<evidence type="ECO:0000256" key="4">
    <source>
        <dbReference type="ARBA" id="ARBA00023002"/>
    </source>
</evidence>
<feature type="binding site" evidence="9">
    <location>
        <begin position="31"/>
        <end position="37"/>
    </location>
    <ligand>
        <name>NAD(+)</name>
        <dbReference type="ChEBI" id="CHEBI:57540"/>
    </ligand>
</feature>
<feature type="binding site" evidence="8">
    <location>
        <position position="133"/>
    </location>
    <ligand>
        <name>substrate</name>
    </ligand>
</feature>
<gene>
    <name evidence="15" type="primary">LOC111145638</name>
</gene>
<name>A0A2Y9J600_ENHLU</name>
<feature type="domain" description="Lactate/malate dehydrogenase C-terminal" evidence="13">
    <location>
        <begin position="161"/>
        <end position="325"/>
    </location>
</feature>
<dbReference type="PIRSF" id="PIRSF000102">
    <property type="entry name" value="Lac_mal_DH"/>
    <property type="match status" value="1"/>
</dbReference>
<dbReference type="InterPro" id="IPR010097">
    <property type="entry name" value="Malate_DH_type1"/>
</dbReference>